<dbReference type="EMBL" id="JRJU01000003">
    <property type="protein sequence ID" value="KHF41289.1"/>
    <property type="molecule type" value="Genomic_DNA"/>
</dbReference>
<gene>
    <name evidence="1" type="ORF">LQ50_03345</name>
</gene>
<dbReference type="RefSeq" id="WP_034626148.1">
    <property type="nucleotide sequence ID" value="NZ_JRJU01000003.1"/>
</dbReference>
<sequence length="103" mass="12259">MTKPLQIFMEYKVNKEYINEYEQAMKEIIEVLPDYEATNISWYVADDQPHLYVEMFEVPTTSHYQALKKLRRSNEHAIFSKMVPLIEGGAEKIHCWAFVRKES</sequence>
<organism evidence="1 2">
    <name type="scientific">Halalkalibacter okhensis</name>
    <dbReference type="NCBI Taxonomy" id="333138"/>
    <lineage>
        <taxon>Bacteria</taxon>
        <taxon>Bacillati</taxon>
        <taxon>Bacillota</taxon>
        <taxon>Bacilli</taxon>
        <taxon>Bacillales</taxon>
        <taxon>Bacillaceae</taxon>
        <taxon>Halalkalibacter</taxon>
    </lineage>
</organism>
<evidence type="ECO:0008006" key="3">
    <source>
        <dbReference type="Google" id="ProtNLM"/>
    </source>
</evidence>
<comment type="caution">
    <text evidence="1">The sequence shown here is derived from an EMBL/GenBank/DDBJ whole genome shotgun (WGS) entry which is preliminary data.</text>
</comment>
<protein>
    <recommendedName>
        <fullName evidence="3">ABM domain-containing protein</fullName>
    </recommendedName>
</protein>
<name>A0A0B0IMJ5_9BACI</name>
<reference evidence="1 2" key="1">
    <citation type="submission" date="2014-09" db="EMBL/GenBank/DDBJ databases">
        <title>Genome sequencing and annotation of Bacillus Okhensis strain Kh10-101T.</title>
        <authorList>
            <person name="Prakash J.S."/>
        </authorList>
    </citation>
    <scope>NUCLEOTIDE SEQUENCE [LARGE SCALE GENOMIC DNA]</scope>
    <source>
        <strain evidence="2">Kh10-101T</strain>
    </source>
</reference>
<dbReference type="eggNOG" id="ENOG50336G6">
    <property type="taxonomic scope" value="Bacteria"/>
</dbReference>
<proteinExistence type="predicted"/>
<dbReference type="OrthoDB" id="2967153at2"/>
<dbReference type="STRING" id="333138.LQ50_03345"/>
<dbReference type="AlphaFoldDB" id="A0A0B0IMJ5"/>
<keyword evidence="2" id="KW-1185">Reference proteome</keyword>
<evidence type="ECO:0000313" key="2">
    <source>
        <dbReference type="Proteomes" id="UP000030832"/>
    </source>
</evidence>
<accession>A0A0B0IMJ5</accession>
<dbReference type="Proteomes" id="UP000030832">
    <property type="component" value="Unassembled WGS sequence"/>
</dbReference>
<evidence type="ECO:0000313" key="1">
    <source>
        <dbReference type="EMBL" id="KHF41289.1"/>
    </source>
</evidence>